<sequence length="261" mass="27015">MAVPPMSCTLGGKFYACASGSRFVGCCTTNPCGTTSCSAGHLVATSFDPAAYDVFVDQQCSGGLFFTCSNISPPFWGCCKNNPCVNGQCSATDLAAAFLSSNPTDAAPFLALNDTVGLSTTPTASHSPSALSTQDSPVSTASKSPSHVGAIVGGAIAGFAVLAALTISLLWLLHRRRDVKVEKSARVIVQQPDNGCGSIEYTAGSSPCSPIVPPYPGSPEVPPPHLPRYMDKRHDTHISQELPGSPVGRELGSGQRSNPNR</sequence>
<feature type="region of interest" description="Disordered" evidence="1">
    <location>
        <begin position="210"/>
        <end position="261"/>
    </location>
</feature>
<dbReference type="AlphaFoldDB" id="A0A2D3VFD5"/>
<feature type="transmembrane region" description="Helical" evidence="2">
    <location>
        <begin position="148"/>
        <end position="173"/>
    </location>
</feature>
<reference evidence="3 4" key="1">
    <citation type="submission" date="2016-03" db="EMBL/GenBank/DDBJ databases">
        <authorList>
            <person name="Ploux O."/>
        </authorList>
    </citation>
    <scope>NUCLEOTIDE SEQUENCE [LARGE SCALE GENOMIC DNA]</scope>
    <source>
        <strain evidence="3 4">URUG2</strain>
    </source>
</reference>
<dbReference type="EMBL" id="FJUY01000009">
    <property type="protein sequence ID" value="CZT20509.1"/>
    <property type="molecule type" value="Genomic_DNA"/>
</dbReference>
<evidence type="ECO:0000256" key="1">
    <source>
        <dbReference type="SAM" id="MobiDB-lite"/>
    </source>
</evidence>
<evidence type="ECO:0000313" key="3">
    <source>
        <dbReference type="EMBL" id="CZT20509.1"/>
    </source>
</evidence>
<gene>
    <name evidence="3" type="ORF">RCC_06369</name>
</gene>
<keyword evidence="2" id="KW-0812">Transmembrane</keyword>
<feature type="compositionally biased region" description="Pro residues" evidence="1">
    <location>
        <begin position="210"/>
        <end position="226"/>
    </location>
</feature>
<accession>A0A2D3VFD5</accession>
<feature type="compositionally biased region" description="Basic and acidic residues" evidence="1">
    <location>
        <begin position="228"/>
        <end position="238"/>
    </location>
</feature>
<feature type="region of interest" description="Disordered" evidence="1">
    <location>
        <begin position="121"/>
        <end position="144"/>
    </location>
</feature>
<dbReference type="STRING" id="112498.A0A2D3VFD5"/>
<organism evidence="3 4">
    <name type="scientific">Ramularia collo-cygni</name>
    <dbReference type="NCBI Taxonomy" id="112498"/>
    <lineage>
        <taxon>Eukaryota</taxon>
        <taxon>Fungi</taxon>
        <taxon>Dikarya</taxon>
        <taxon>Ascomycota</taxon>
        <taxon>Pezizomycotina</taxon>
        <taxon>Dothideomycetes</taxon>
        <taxon>Dothideomycetidae</taxon>
        <taxon>Mycosphaerellales</taxon>
        <taxon>Mycosphaerellaceae</taxon>
        <taxon>Ramularia</taxon>
    </lineage>
</organism>
<dbReference type="RefSeq" id="XP_023627398.1">
    <property type="nucleotide sequence ID" value="XM_023771630.1"/>
</dbReference>
<evidence type="ECO:0000313" key="4">
    <source>
        <dbReference type="Proteomes" id="UP000225277"/>
    </source>
</evidence>
<protein>
    <submittedName>
        <fullName evidence="3">Uncharacterized protein</fullName>
    </submittedName>
</protein>
<feature type="compositionally biased region" description="Low complexity" evidence="1">
    <location>
        <begin position="121"/>
        <end position="133"/>
    </location>
</feature>
<dbReference type="OrthoDB" id="3692311at2759"/>
<dbReference type="Proteomes" id="UP000225277">
    <property type="component" value="Unassembled WGS sequence"/>
</dbReference>
<keyword evidence="2" id="KW-1133">Transmembrane helix</keyword>
<name>A0A2D3VFD5_9PEZI</name>
<feature type="compositionally biased region" description="Polar residues" evidence="1">
    <location>
        <begin position="134"/>
        <end position="144"/>
    </location>
</feature>
<evidence type="ECO:0000256" key="2">
    <source>
        <dbReference type="SAM" id="Phobius"/>
    </source>
</evidence>
<keyword evidence="4" id="KW-1185">Reference proteome</keyword>
<keyword evidence="2" id="KW-0472">Membrane</keyword>
<dbReference type="GeneID" id="35601506"/>
<proteinExistence type="predicted"/>